<sequence length="141" mass="16404">MAVPIQKVLLTGFIHSMHSEEIVDDQFYQPEAIKDPACLYCWRRGCIISLSDLPNVDFSNLAALATEIEERSSCIGAEHVRLTCLDLMRACDQMQKQKYETFFFCQALSWTKNEFAHTRNKLQVLVQMERKIMRLEAKQQK</sequence>
<name>A0AB32WRY5_THECC</name>
<dbReference type="GeneID" id="108663169"/>
<dbReference type="PANTHER" id="PTHR28242">
    <property type="entry name" value="PHOSPHORELAY INTERMEDIATE PROTEIN YPD1"/>
    <property type="match status" value="1"/>
</dbReference>
<comment type="function">
    <text evidence="2">Functions as a two-component phosphorelay mediators between cytokinin sensor histidine kinases and response regulators (B-type ARRs). Plays an important role in propagating cytokinin signal transduction.</text>
</comment>
<dbReference type="PANTHER" id="PTHR28242:SF7">
    <property type="entry name" value="HISTIDINE-CONTAINING PHOSPHOTRANSFER PROTEIN"/>
    <property type="match status" value="1"/>
</dbReference>
<evidence type="ECO:0000313" key="3">
    <source>
        <dbReference type="Proteomes" id="UP000694886"/>
    </source>
</evidence>
<evidence type="ECO:0000256" key="1">
    <source>
        <dbReference type="ARBA" id="ARBA00023012"/>
    </source>
</evidence>
<evidence type="ECO:0000313" key="4">
    <source>
        <dbReference type="RefSeq" id="XP_017982042.1"/>
    </source>
</evidence>
<protein>
    <recommendedName>
        <fullName evidence="2">Histidine-containing phosphotransfer protein</fullName>
    </recommendedName>
</protein>
<keyword evidence="2" id="KW-0932">Cytokinin signaling pathway</keyword>
<dbReference type="InterPro" id="IPR045871">
    <property type="entry name" value="AHP1-5/YPD1"/>
</dbReference>
<dbReference type="GO" id="GO:0005829">
    <property type="term" value="C:cytosol"/>
    <property type="evidence" value="ECO:0007669"/>
    <property type="project" value="UniProtKB-SubCell"/>
</dbReference>
<dbReference type="GO" id="GO:0009736">
    <property type="term" value="P:cytokinin-activated signaling pathway"/>
    <property type="evidence" value="ECO:0007669"/>
    <property type="project" value="UniProtKB-KW"/>
</dbReference>
<dbReference type="AlphaFoldDB" id="A0AB32WRY5"/>
<proteinExistence type="predicted"/>
<comment type="domain">
    <text evidence="2">Histidine-containing phosphotransfer domain (HPt) contains an active histidine that mediates the phosphotransfer.</text>
</comment>
<dbReference type="GO" id="GO:0000160">
    <property type="term" value="P:phosphorelay signal transduction system"/>
    <property type="evidence" value="ECO:0007669"/>
    <property type="project" value="UniProtKB-UniRule"/>
</dbReference>
<dbReference type="RefSeq" id="XP_017982042.1">
    <property type="nucleotide sequence ID" value="XM_018126553.1"/>
</dbReference>
<evidence type="ECO:0000256" key="2">
    <source>
        <dbReference type="RuleBase" id="RU369004"/>
    </source>
</evidence>
<dbReference type="GO" id="GO:0005634">
    <property type="term" value="C:nucleus"/>
    <property type="evidence" value="ECO:0007669"/>
    <property type="project" value="UniProtKB-SubCell"/>
</dbReference>
<reference evidence="3" key="1">
    <citation type="journal article" date="1997" name="Nucleic Acids Res.">
        <title>tRNAscan-SE: a program for improved detection of transfer RNA genes in genomic sequence.</title>
        <authorList>
            <person name="Lowe T.M."/>
            <person name="Eddy S.R."/>
        </authorList>
    </citation>
    <scope>NUCLEOTIDE SEQUENCE [LARGE SCALE GENOMIC DNA]</scope>
    <source>
        <strain evidence="3">r\B97-61/B2</strain>
    </source>
</reference>
<dbReference type="Gene3D" id="1.20.120.160">
    <property type="entry name" value="HPT domain"/>
    <property type="match status" value="1"/>
</dbReference>
<gene>
    <name evidence="4" type="primary">LOC108663169</name>
</gene>
<reference evidence="4" key="2">
    <citation type="submission" date="2025-08" db="UniProtKB">
        <authorList>
            <consortium name="RefSeq"/>
        </authorList>
    </citation>
    <scope>IDENTIFICATION</scope>
</reference>
<accession>A0AB32WRY5</accession>
<dbReference type="Gramene" id="Tc09v2_t023970.4">
    <property type="protein sequence ID" value="Tc09v2_p023970.4"/>
    <property type="gene ID" value="Tc09v2_g023970"/>
</dbReference>
<dbReference type="Proteomes" id="UP000694886">
    <property type="component" value="Chromosome 9"/>
</dbReference>
<dbReference type="GO" id="GO:0009927">
    <property type="term" value="F:histidine phosphotransfer kinase activity"/>
    <property type="evidence" value="ECO:0007669"/>
    <property type="project" value="UniProtKB-UniRule"/>
</dbReference>
<comment type="subcellular location">
    <subcellularLocation>
        <location evidence="2">Cytoplasm</location>
        <location evidence="2">Cytosol</location>
    </subcellularLocation>
    <subcellularLocation>
        <location evidence="2">Nucleus</location>
    </subcellularLocation>
</comment>
<organism evidence="3 4">
    <name type="scientific">Theobroma cacao</name>
    <name type="common">Cacao</name>
    <name type="synonym">Cocoa</name>
    <dbReference type="NCBI Taxonomy" id="3641"/>
    <lineage>
        <taxon>Eukaryota</taxon>
        <taxon>Viridiplantae</taxon>
        <taxon>Streptophyta</taxon>
        <taxon>Embryophyta</taxon>
        <taxon>Tracheophyta</taxon>
        <taxon>Spermatophyta</taxon>
        <taxon>Magnoliopsida</taxon>
        <taxon>eudicotyledons</taxon>
        <taxon>Gunneridae</taxon>
        <taxon>Pentapetalae</taxon>
        <taxon>rosids</taxon>
        <taxon>malvids</taxon>
        <taxon>Malvales</taxon>
        <taxon>Malvaceae</taxon>
        <taxon>Byttnerioideae</taxon>
        <taxon>Theobroma</taxon>
    </lineage>
</organism>
<keyword evidence="1 2" id="KW-0902">Two-component regulatory system</keyword>
<dbReference type="InterPro" id="IPR036641">
    <property type="entry name" value="HPT_dom_sf"/>
</dbReference>
<dbReference type="GO" id="GO:0043424">
    <property type="term" value="F:protein histidine kinase binding"/>
    <property type="evidence" value="ECO:0007669"/>
    <property type="project" value="UniProtKB-UniRule"/>
</dbReference>